<dbReference type="InterPro" id="IPR000683">
    <property type="entry name" value="Gfo/Idh/MocA-like_OxRdtase_N"/>
</dbReference>
<evidence type="ECO:0000259" key="2">
    <source>
        <dbReference type="Pfam" id="PF01408"/>
    </source>
</evidence>
<evidence type="ECO:0000313" key="4">
    <source>
        <dbReference type="EMBL" id="MFB9761640.1"/>
    </source>
</evidence>
<gene>
    <name evidence="4" type="ORF">ACFFMS_25725</name>
</gene>
<dbReference type="InterPro" id="IPR036291">
    <property type="entry name" value="NAD(P)-bd_dom_sf"/>
</dbReference>
<reference evidence="4 5" key="1">
    <citation type="submission" date="2024-09" db="EMBL/GenBank/DDBJ databases">
        <authorList>
            <person name="Sun Q."/>
            <person name="Mori K."/>
        </authorList>
    </citation>
    <scope>NUCLEOTIDE SEQUENCE [LARGE SCALE GENOMIC DNA]</scope>
    <source>
        <strain evidence="4 5">JCM 11201</strain>
    </source>
</reference>
<dbReference type="Pfam" id="PF22725">
    <property type="entry name" value="GFO_IDH_MocA_C3"/>
    <property type="match status" value="1"/>
</dbReference>
<dbReference type="Gene3D" id="3.30.360.10">
    <property type="entry name" value="Dihydrodipicolinate Reductase, domain 2"/>
    <property type="match status" value="1"/>
</dbReference>
<dbReference type="RefSeq" id="WP_379951790.1">
    <property type="nucleotide sequence ID" value="NZ_JBHMAF010000196.1"/>
</dbReference>
<dbReference type="PANTHER" id="PTHR43818:SF11">
    <property type="entry name" value="BCDNA.GH03377"/>
    <property type="match status" value="1"/>
</dbReference>
<evidence type="ECO:0000313" key="5">
    <source>
        <dbReference type="Proteomes" id="UP001589609"/>
    </source>
</evidence>
<feature type="domain" description="GFO/IDH/MocA-like oxidoreductase" evidence="3">
    <location>
        <begin position="130"/>
        <end position="266"/>
    </location>
</feature>
<keyword evidence="1" id="KW-0560">Oxidoreductase</keyword>
<dbReference type="InterPro" id="IPR050463">
    <property type="entry name" value="Gfo/Idh/MocA_oxidrdct_glycsds"/>
</dbReference>
<dbReference type="Gene3D" id="3.40.50.720">
    <property type="entry name" value="NAD(P)-binding Rossmann-like Domain"/>
    <property type="match status" value="1"/>
</dbReference>
<name>A0ABV5WLX4_9BACI</name>
<feature type="domain" description="Gfo/Idh/MocA-like oxidoreductase N-terminal" evidence="2">
    <location>
        <begin position="4"/>
        <end position="118"/>
    </location>
</feature>
<dbReference type="InterPro" id="IPR055170">
    <property type="entry name" value="GFO_IDH_MocA-like_dom"/>
</dbReference>
<dbReference type="Proteomes" id="UP001589609">
    <property type="component" value="Unassembled WGS sequence"/>
</dbReference>
<dbReference type="SUPFAM" id="SSF55347">
    <property type="entry name" value="Glyceraldehyde-3-phosphate dehydrogenase-like, C-terminal domain"/>
    <property type="match status" value="1"/>
</dbReference>
<dbReference type="EMBL" id="JBHMAF010000196">
    <property type="protein sequence ID" value="MFB9761640.1"/>
    <property type="molecule type" value="Genomic_DNA"/>
</dbReference>
<organism evidence="4 5">
    <name type="scientific">Ectobacillus funiculus</name>
    <dbReference type="NCBI Taxonomy" id="137993"/>
    <lineage>
        <taxon>Bacteria</taxon>
        <taxon>Bacillati</taxon>
        <taxon>Bacillota</taxon>
        <taxon>Bacilli</taxon>
        <taxon>Bacillales</taxon>
        <taxon>Bacillaceae</taxon>
        <taxon>Ectobacillus</taxon>
    </lineage>
</organism>
<comment type="caution">
    <text evidence="4">The sequence shown here is derived from an EMBL/GenBank/DDBJ whole genome shotgun (WGS) entry which is preliminary data.</text>
</comment>
<keyword evidence="5" id="KW-1185">Reference proteome</keyword>
<sequence length="369" mass="39956">MKRVRVGVIGCGNISSAYFTGIRKFPILELVACADVDMERAVARAEEFHIPEVCTVEALLTHPGIDIVVNLTIPQAHANVSIAALEAGKHVYVEKPLAVTREDGMRVLRLAEQKDLLVGSAPDTFFGGGMQTCRKLLDDGWIGTPIAATAFMMGKGPESWHPDPNFFYQEGAGPMFDMGPYYLTGLVNLLGPIRRVTGSARISFPERKITSKPQYGTIITVNMPTHIAGVIDFASGAIGTLITSFDIKGGSSAFPYIEIYGTEGSLKVPDPNTFDGPVYVRRNGDANWSEVPLTHGFTEQGRGLGVADMAYAIRTGRKHRANGGLAYHVLEAMHGFHDASREGKHYLMESTCERPAALPLHLPADALDS</sequence>
<protein>
    <submittedName>
        <fullName evidence="4">Gfo/Idh/MocA family protein</fullName>
    </submittedName>
</protein>
<dbReference type="Pfam" id="PF01408">
    <property type="entry name" value="GFO_IDH_MocA"/>
    <property type="match status" value="1"/>
</dbReference>
<proteinExistence type="predicted"/>
<evidence type="ECO:0000256" key="1">
    <source>
        <dbReference type="ARBA" id="ARBA00023002"/>
    </source>
</evidence>
<evidence type="ECO:0000259" key="3">
    <source>
        <dbReference type="Pfam" id="PF22725"/>
    </source>
</evidence>
<dbReference type="SUPFAM" id="SSF51735">
    <property type="entry name" value="NAD(P)-binding Rossmann-fold domains"/>
    <property type="match status" value="1"/>
</dbReference>
<accession>A0ABV5WLX4</accession>
<dbReference type="PANTHER" id="PTHR43818">
    <property type="entry name" value="BCDNA.GH03377"/>
    <property type="match status" value="1"/>
</dbReference>